<dbReference type="InterPro" id="IPR050930">
    <property type="entry name" value="MFS_Vesicular_Transporter"/>
</dbReference>
<keyword evidence="5 6" id="KW-0472">Membrane</keyword>
<feature type="transmembrane region" description="Helical" evidence="6">
    <location>
        <begin position="16"/>
        <end position="39"/>
    </location>
</feature>
<feature type="transmembrane region" description="Helical" evidence="6">
    <location>
        <begin position="51"/>
        <end position="70"/>
    </location>
</feature>
<evidence type="ECO:0000313" key="8">
    <source>
        <dbReference type="EMBL" id="CAB5021165.1"/>
    </source>
</evidence>
<evidence type="ECO:0000256" key="2">
    <source>
        <dbReference type="ARBA" id="ARBA00022448"/>
    </source>
</evidence>
<keyword evidence="3 6" id="KW-0812">Transmembrane</keyword>
<dbReference type="Pfam" id="PF07690">
    <property type="entry name" value="MFS_1"/>
    <property type="match status" value="1"/>
</dbReference>
<dbReference type="Gene3D" id="1.20.1250.20">
    <property type="entry name" value="MFS general substrate transporter like domains"/>
    <property type="match status" value="2"/>
</dbReference>
<dbReference type="PANTHER" id="PTHR23506:SF23">
    <property type="entry name" value="GH10249P"/>
    <property type="match status" value="1"/>
</dbReference>
<feature type="transmembrane region" description="Helical" evidence="6">
    <location>
        <begin position="142"/>
        <end position="163"/>
    </location>
</feature>
<dbReference type="EMBL" id="CAFBOZ010000292">
    <property type="protein sequence ID" value="CAB5021165.1"/>
    <property type="molecule type" value="Genomic_DNA"/>
</dbReference>
<evidence type="ECO:0000256" key="3">
    <source>
        <dbReference type="ARBA" id="ARBA00022692"/>
    </source>
</evidence>
<dbReference type="InterPro" id="IPR036259">
    <property type="entry name" value="MFS_trans_sf"/>
</dbReference>
<name>A0A6J7QW32_9ZZZZ</name>
<feature type="transmembrane region" description="Helical" evidence="6">
    <location>
        <begin position="109"/>
        <end position="130"/>
    </location>
</feature>
<dbReference type="PANTHER" id="PTHR23506">
    <property type="entry name" value="GH10249P"/>
    <property type="match status" value="1"/>
</dbReference>
<feature type="transmembrane region" description="Helical" evidence="6">
    <location>
        <begin position="239"/>
        <end position="259"/>
    </location>
</feature>
<feature type="transmembrane region" description="Helical" evidence="6">
    <location>
        <begin position="210"/>
        <end position="233"/>
    </location>
</feature>
<dbReference type="PROSITE" id="PS50850">
    <property type="entry name" value="MFS"/>
    <property type="match status" value="1"/>
</dbReference>
<organism evidence="8">
    <name type="scientific">freshwater metagenome</name>
    <dbReference type="NCBI Taxonomy" id="449393"/>
    <lineage>
        <taxon>unclassified sequences</taxon>
        <taxon>metagenomes</taxon>
        <taxon>ecological metagenomes</taxon>
    </lineage>
</organism>
<keyword evidence="2" id="KW-0813">Transport</keyword>
<feature type="transmembrane region" description="Helical" evidence="6">
    <location>
        <begin position="82"/>
        <end position="103"/>
    </location>
</feature>
<proteinExistence type="predicted"/>
<feature type="domain" description="Major facilitator superfamily (MFS) profile" evidence="7">
    <location>
        <begin position="17"/>
        <end position="389"/>
    </location>
</feature>
<dbReference type="AlphaFoldDB" id="A0A6J7QW32"/>
<feature type="transmembrane region" description="Helical" evidence="6">
    <location>
        <begin position="297"/>
        <end position="316"/>
    </location>
</feature>
<comment type="subcellular location">
    <subcellularLocation>
        <location evidence="1">Membrane</location>
        <topology evidence="1">Multi-pass membrane protein</topology>
    </subcellularLocation>
</comment>
<protein>
    <submittedName>
        <fullName evidence="8">Unannotated protein</fullName>
    </submittedName>
</protein>
<evidence type="ECO:0000259" key="7">
    <source>
        <dbReference type="PROSITE" id="PS50850"/>
    </source>
</evidence>
<evidence type="ECO:0000256" key="6">
    <source>
        <dbReference type="SAM" id="Phobius"/>
    </source>
</evidence>
<evidence type="ECO:0000256" key="4">
    <source>
        <dbReference type="ARBA" id="ARBA00022989"/>
    </source>
</evidence>
<feature type="transmembrane region" description="Helical" evidence="6">
    <location>
        <begin position="328"/>
        <end position="353"/>
    </location>
</feature>
<evidence type="ECO:0000256" key="1">
    <source>
        <dbReference type="ARBA" id="ARBA00004141"/>
    </source>
</evidence>
<dbReference type="SUPFAM" id="SSF103473">
    <property type="entry name" value="MFS general substrate transporter"/>
    <property type="match status" value="1"/>
</dbReference>
<dbReference type="InterPro" id="IPR020846">
    <property type="entry name" value="MFS_dom"/>
</dbReference>
<dbReference type="InterPro" id="IPR011701">
    <property type="entry name" value="MFS"/>
</dbReference>
<reference evidence="8" key="1">
    <citation type="submission" date="2020-05" db="EMBL/GenBank/DDBJ databases">
        <authorList>
            <person name="Chiriac C."/>
            <person name="Salcher M."/>
            <person name="Ghai R."/>
            <person name="Kavagutti S V."/>
        </authorList>
    </citation>
    <scope>NUCLEOTIDE SEQUENCE</scope>
</reference>
<accession>A0A6J7QW32</accession>
<sequence>MTEPLSPEGATRQSRLVLLVVCAAIFLETLQFSILAPVLPVLAAEFGLTDLSAGVVNSAYALGLVVFAIPGGRVAARVDERIAVGVGLAIIGVATAWFSIAGVPWQLGAARFVAGAASALVWAGGMAWVSSTGPRSTQATRLAMVISSAIIGSLVGPALGTLSTVVGRLPVFLAIAVVAWVLIVPIWRLGETHSTVVTSEKGLRRLLGSARVALGVTFFIGVFFAVFCVLIPLEAVSLGASATVVGFAFIVGSLGQALLSPLIGRLTDSRGAIRVMSAALGASAIVTLGLVVAPGALGPVVVLAVLFPVGGAVYTPTSVAVDHAAHRLALAPAIAFSAWNLLWALGVAIGSVAGPAVAGFTGNSAVYIVLAAVSAGLAFVCWRSRSSDGPSTS</sequence>
<dbReference type="GO" id="GO:0022857">
    <property type="term" value="F:transmembrane transporter activity"/>
    <property type="evidence" value="ECO:0007669"/>
    <property type="project" value="InterPro"/>
</dbReference>
<keyword evidence="4 6" id="KW-1133">Transmembrane helix</keyword>
<feature type="transmembrane region" description="Helical" evidence="6">
    <location>
        <begin position="365"/>
        <end position="382"/>
    </location>
</feature>
<gene>
    <name evidence="8" type="ORF">UFOPK3992_01721</name>
</gene>
<feature type="transmembrane region" description="Helical" evidence="6">
    <location>
        <begin position="271"/>
        <end position="291"/>
    </location>
</feature>
<dbReference type="GO" id="GO:0016020">
    <property type="term" value="C:membrane"/>
    <property type="evidence" value="ECO:0007669"/>
    <property type="project" value="UniProtKB-SubCell"/>
</dbReference>
<evidence type="ECO:0000256" key="5">
    <source>
        <dbReference type="ARBA" id="ARBA00023136"/>
    </source>
</evidence>
<feature type="transmembrane region" description="Helical" evidence="6">
    <location>
        <begin position="169"/>
        <end position="189"/>
    </location>
</feature>